<accession>A0A9W9RG19</accession>
<dbReference type="RefSeq" id="XP_056550643.1">
    <property type="nucleotide sequence ID" value="XM_056704683.1"/>
</dbReference>
<proteinExistence type="predicted"/>
<dbReference type="GeneID" id="81443862"/>
<feature type="compositionally biased region" description="Polar residues" evidence="1">
    <location>
        <begin position="77"/>
        <end position="86"/>
    </location>
</feature>
<name>A0A9W9RG19_9EURO</name>
<gene>
    <name evidence="2" type="ORF">N7496_011770</name>
</gene>
<evidence type="ECO:0000313" key="3">
    <source>
        <dbReference type="Proteomes" id="UP001147782"/>
    </source>
</evidence>
<dbReference type="AlphaFoldDB" id="A0A9W9RG19"/>
<protein>
    <submittedName>
        <fullName evidence="2">Uncharacterized protein</fullName>
    </submittedName>
</protein>
<evidence type="ECO:0000256" key="1">
    <source>
        <dbReference type="SAM" id="MobiDB-lite"/>
    </source>
</evidence>
<keyword evidence="3" id="KW-1185">Reference proteome</keyword>
<sequence>MVFRRNGRRRWSTGRSRLSEIKAGPNDLRVRRVLSEVTSEQYAQKIRQEMQAERNGGGGGMGSLADELEKVKVQLPRSKTASSSRALSHPYGDRLPSLGAQEEPPEEMEAFRWKA</sequence>
<evidence type="ECO:0000313" key="2">
    <source>
        <dbReference type="EMBL" id="KAJ5359357.1"/>
    </source>
</evidence>
<dbReference type="Proteomes" id="UP001147782">
    <property type="component" value="Unassembled WGS sequence"/>
</dbReference>
<organism evidence="2 3">
    <name type="scientific">Penicillium cataractarum</name>
    <dbReference type="NCBI Taxonomy" id="2100454"/>
    <lineage>
        <taxon>Eukaryota</taxon>
        <taxon>Fungi</taxon>
        <taxon>Dikarya</taxon>
        <taxon>Ascomycota</taxon>
        <taxon>Pezizomycotina</taxon>
        <taxon>Eurotiomycetes</taxon>
        <taxon>Eurotiomycetidae</taxon>
        <taxon>Eurotiales</taxon>
        <taxon>Aspergillaceae</taxon>
        <taxon>Penicillium</taxon>
    </lineage>
</organism>
<dbReference type="EMBL" id="JAPZBS010000009">
    <property type="protein sequence ID" value="KAJ5359357.1"/>
    <property type="molecule type" value="Genomic_DNA"/>
</dbReference>
<reference evidence="2" key="1">
    <citation type="submission" date="2022-11" db="EMBL/GenBank/DDBJ databases">
        <authorList>
            <person name="Petersen C."/>
        </authorList>
    </citation>
    <scope>NUCLEOTIDE SEQUENCE</scope>
    <source>
        <strain evidence="2">IBT 29864</strain>
    </source>
</reference>
<reference evidence="2" key="2">
    <citation type="journal article" date="2023" name="IMA Fungus">
        <title>Comparative genomic study of the Penicillium genus elucidates a diverse pangenome and 15 lateral gene transfer events.</title>
        <authorList>
            <person name="Petersen C."/>
            <person name="Sorensen T."/>
            <person name="Nielsen M.R."/>
            <person name="Sondergaard T.E."/>
            <person name="Sorensen J.L."/>
            <person name="Fitzpatrick D.A."/>
            <person name="Frisvad J.C."/>
            <person name="Nielsen K.L."/>
        </authorList>
    </citation>
    <scope>NUCLEOTIDE SEQUENCE</scope>
    <source>
        <strain evidence="2">IBT 29864</strain>
    </source>
</reference>
<feature type="region of interest" description="Disordered" evidence="1">
    <location>
        <begin position="74"/>
        <end position="115"/>
    </location>
</feature>
<comment type="caution">
    <text evidence="2">The sequence shown here is derived from an EMBL/GenBank/DDBJ whole genome shotgun (WGS) entry which is preliminary data.</text>
</comment>